<evidence type="ECO:0000256" key="1">
    <source>
        <dbReference type="SAM" id="MobiDB-lite"/>
    </source>
</evidence>
<comment type="caution">
    <text evidence="3">The sequence shown here is derived from an EMBL/GenBank/DDBJ whole genome shotgun (WGS) entry which is preliminary data.</text>
</comment>
<evidence type="ECO:0000313" key="4">
    <source>
        <dbReference type="Proteomes" id="UP000663827"/>
    </source>
</evidence>
<keyword evidence="2" id="KW-0812">Transmembrane</keyword>
<feature type="compositionally biased region" description="Low complexity" evidence="1">
    <location>
        <begin position="34"/>
        <end position="43"/>
    </location>
</feature>
<sequence length="1006" mass="110058">MASSRGTSPPPQLAETSPQSDLSYVLPELDELPTTTTIETTVTKRLLRRKGGSALASPSPRHISTPPRPASEALADRAPTNVNTNLHSDSDDDPLIPPPPRASVFAGYSYNDRPRAQTVPERPPRQVNPNDMKKKDSRGLFGWRTKAKGVATISTAEPSESSFSLKSFRHVGPPSPVVMPSESTASLPAAEESPTARPIPGRSTPVARERVNSTSSEGMMAAGLFRQAARRSSTNLVEEAEPIRSRMRDLDKRTPPTRSWAEDSAISVGSDKPAPRKSAPDTSSRKTTLDKPRQSLAEAGKKSIDDDEPPSPFAGRLGESGRTSPFATRSESGHIPRDYSMYAARSDGGIRGGSKLSRPTSPSRVFTASPASISSGLPSRPGPQGYTGPRTTSPTKPRPSSPEKSRTPPSPNKPRLSAPAASRPTRSPIRSTIPTKTNDGPSIKPGHRRQGSGSSQSSVQPSRSALGHGRRPSAGESMRSVSDVFSHTRQPSTDTLQTRRPSVDVLSHTRRPSGFEVISRPKSPGPAAAVEARPTQTKTTDQLRQEAVEAMRTPVERAKSPAPSIASRMTTLTATDTDATPRKQYIPPPRMSSLAVNLVDSDSDESPEEVESESEVGFGKTKQTGAMRGRHKDPGMVNGSARSNSDDQPGLTRERTITQRDAPRGVSLFDSPPADGMVTLRRRIVAIIVTLIVLVSISLYYRYQIQNVISYASRPLWDTPEGPTTIIPHFYALGLEPSAAVCKLHGVEPRDGERQVWDAVLFSTELDLLEVRLNELDGVVDRFFVIESNRTFTGIPKPPILQDALLTPQFARFRSKLTYQLHPGRIPNKGESPFNVEREHRLAMTRLINSAISPPLNTAPLVIMSDVDEIPAAHTIRLVKACSFPRVLHLQLRNYVYSFEWPSGWRSWRAQVEEWGSGSQYVHSHSKARGDHILWDSGWHCSFCFRSIDEFVTKMRGYSHADRIGGDMSLLDPRRIQDTICSGRDIFNMLPEAYTVNAQFVVVLSH</sequence>
<dbReference type="PANTHER" id="PTHR12224">
    <property type="entry name" value="BETA-1,4-MANNOSYL-GLYCOPROTEIN BETA-1,4-N-ACETYLGLUCOSAMINYL-TRANSFERASE"/>
    <property type="match status" value="1"/>
</dbReference>
<organism evidence="3 4">
    <name type="scientific">Rhizoctonia solani</name>
    <dbReference type="NCBI Taxonomy" id="456999"/>
    <lineage>
        <taxon>Eukaryota</taxon>
        <taxon>Fungi</taxon>
        <taxon>Dikarya</taxon>
        <taxon>Basidiomycota</taxon>
        <taxon>Agaricomycotina</taxon>
        <taxon>Agaricomycetes</taxon>
        <taxon>Cantharellales</taxon>
        <taxon>Ceratobasidiaceae</taxon>
        <taxon>Rhizoctonia</taxon>
    </lineage>
</organism>
<dbReference type="GO" id="GO:0003830">
    <property type="term" value="F:beta-1,4-mannosylglycoprotein 4-beta-N-acetylglucosaminyltransferase activity"/>
    <property type="evidence" value="ECO:0007669"/>
    <property type="project" value="InterPro"/>
</dbReference>
<feature type="compositionally biased region" description="Polar residues" evidence="1">
    <location>
        <begin position="479"/>
        <end position="500"/>
    </location>
</feature>
<dbReference type="EMBL" id="CAJNJQ010006419">
    <property type="protein sequence ID" value="CAE7228037.1"/>
    <property type="molecule type" value="Genomic_DNA"/>
</dbReference>
<feature type="transmembrane region" description="Helical" evidence="2">
    <location>
        <begin position="684"/>
        <end position="703"/>
    </location>
</feature>
<feature type="compositionally biased region" description="Basic and acidic residues" evidence="1">
    <location>
        <begin position="241"/>
        <end position="254"/>
    </location>
</feature>
<dbReference type="Proteomes" id="UP000663827">
    <property type="component" value="Unassembled WGS sequence"/>
</dbReference>
<feature type="compositionally biased region" description="Polar residues" evidence="1">
    <location>
        <begin position="357"/>
        <end position="377"/>
    </location>
</feature>
<name>A0A8H3E839_9AGAM</name>
<evidence type="ECO:0008006" key="5">
    <source>
        <dbReference type="Google" id="ProtNLM"/>
    </source>
</evidence>
<feature type="compositionally biased region" description="Basic and acidic residues" evidence="1">
    <location>
        <begin position="283"/>
        <end position="304"/>
    </location>
</feature>
<keyword evidence="2" id="KW-1133">Transmembrane helix</keyword>
<dbReference type="Pfam" id="PF04724">
    <property type="entry name" value="Glyco_transf_17"/>
    <property type="match status" value="1"/>
</dbReference>
<dbReference type="InterPro" id="IPR006813">
    <property type="entry name" value="Glyco_trans_17"/>
</dbReference>
<feature type="region of interest" description="Disordered" evidence="1">
    <location>
        <begin position="1"/>
        <end position="143"/>
    </location>
</feature>
<accession>A0A8H3E839</accession>
<evidence type="ECO:0000313" key="3">
    <source>
        <dbReference type="EMBL" id="CAE7228037.1"/>
    </source>
</evidence>
<feature type="compositionally biased region" description="Basic and acidic residues" evidence="1">
    <location>
        <begin position="541"/>
        <end position="559"/>
    </location>
</feature>
<proteinExistence type="predicted"/>
<protein>
    <recommendedName>
        <fullName evidence="5">Beta-1,4-mannosyl-glycoprotein beta-1,4-N-acetylglucosaminyltransferase</fullName>
    </recommendedName>
</protein>
<dbReference type="GO" id="GO:0006044">
    <property type="term" value="P:N-acetylglucosamine metabolic process"/>
    <property type="evidence" value="ECO:0007669"/>
    <property type="project" value="TreeGrafter"/>
</dbReference>
<dbReference type="GO" id="GO:0016020">
    <property type="term" value="C:membrane"/>
    <property type="evidence" value="ECO:0007669"/>
    <property type="project" value="InterPro"/>
</dbReference>
<gene>
    <name evidence="3" type="ORF">RDB_LOCUS179295</name>
</gene>
<feature type="compositionally biased region" description="Polar residues" evidence="1">
    <location>
        <begin position="424"/>
        <end position="440"/>
    </location>
</feature>
<dbReference type="AlphaFoldDB" id="A0A8H3E839"/>
<feature type="compositionally biased region" description="Acidic residues" evidence="1">
    <location>
        <begin position="601"/>
        <end position="614"/>
    </location>
</feature>
<reference evidence="3" key="1">
    <citation type="submission" date="2021-01" db="EMBL/GenBank/DDBJ databases">
        <authorList>
            <person name="Kaushik A."/>
        </authorList>
    </citation>
    <scope>NUCLEOTIDE SEQUENCE</scope>
    <source>
        <strain evidence="3">AG5</strain>
    </source>
</reference>
<feature type="compositionally biased region" description="Low complexity" evidence="1">
    <location>
        <begin position="451"/>
        <end position="464"/>
    </location>
</feature>
<feature type="region of interest" description="Disordered" evidence="1">
    <location>
        <begin position="174"/>
        <end position="659"/>
    </location>
</feature>
<feature type="compositionally biased region" description="Polar residues" evidence="1">
    <location>
        <begin position="321"/>
        <end position="330"/>
    </location>
</feature>
<keyword evidence="2" id="KW-0472">Membrane</keyword>
<dbReference type="PANTHER" id="PTHR12224:SF0">
    <property type="entry name" value="BETA-1,4-MANNOSYL-GLYCOPROTEIN 4-BETA-N-ACETYLGLUCOSAMINYLTRANSFERASE"/>
    <property type="match status" value="1"/>
</dbReference>
<evidence type="ECO:0000256" key="2">
    <source>
        <dbReference type="SAM" id="Phobius"/>
    </source>
</evidence>